<organism evidence="2 3">
    <name type="scientific">Bifidobacterium aerophilum</name>
    <dbReference type="NCBI Taxonomy" id="1798155"/>
    <lineage>
        <taxon>Bacteria</taxon>
        <taxon>Bacillati</taxon>
        <taxon>Actinomycetota</taxon>
        <taxon>Actinomycetes</taxon>
        <taxon>Bifidobacteriales</taxon>
        <taxon>Bifidobacteriaceae</taxon>
        <taxon>Bifidobacterium</taxon>
    </lineage>
</organism>
<dbReference type="SUPFAM" id="SSF52540">
    <property type="entry name" value="P-loop containing nucleoside triphosphate hydrolases"/>
    <property type="match status" value="1"/>
</dbReference>
<evidence type="ECO:0000259" key="1">
    <source>
        <dbReference type="Pfam" id="PF01656"/>
    </source>
</evidence>
<dbReference type="AlphaFoldDB" id="A0A6N9Z855"/>
<comment type="caution">
    <text evidence="2">The sequence shown here is derived from an EMBL/GenBank/DDBJ whole genome shotgun (WGS) entry which is preliminary data.</text>
</comment>
<dbReference type="Pfam" id="PF01656">
    <property type="entry name" value="CbiA"/>
    <property type="match status" value="1"/>
</dbReference>
<protein>
    <submittedName>
        <fullName evidence="2">AAA family ATPase</fullName>
    </submittedName>
</protein>
<dbReference type="PANTHER" id="PTHR13696:SF99">
    <property type="entry name" value="COBYRINIC ACID AC-DIAMIDE SYNTHASE"/>
    <property type="match status" value="1"/>
</dbReference>
<evidence type="ECO:0000313" key="3">
    <source>
        <dbReference type="Proteomes" id="UP000469194"/>
    </source>
</evidence>
<evidence type="ECO:0000313" key="2">
    <source>
        <dbReference type="EMBL" id="NEG90606.1"/>
    </source>
</evidence>
<accession>A0A6N9Z855</accession>
<dbReference type="Proteomes" id="UP000469194">
    <property type="component" value="Unassembled WGS sequence"/>
</dbReference>
<dbReference type="RefSeq" id="WP_163233004.1">
    <property type="nucleotide sequence ID" value="NZ_WHZW01000035.1"/>
</dbReference>
<dbReference type="InterPro" id="IPR050678">
    <property type="entry name" value="DNA_Partitioning_ATPase"/>
</dbReference>
<dbReference type="InterPro" id="IPR002586">
    <property type="entry name" value="CobQ/CobB/MinD/ParA_Nub-bd_dom"/>
</dbReference>
<gene>
    <name evidence="2" type="ORF">GFD25_11590</name>
</gene>
<keyword evidence="3" id="KW-1185">Reference proteome</keyword>
<sequence>MIIGVLNAKGGVAKTMSSMALATAASRRELNVTVIDTDPQGTATNWALRAEDNGEELPFAVVSRNKAEIRRMKSRRPDADGGVVIIDCPPDGAVLDETIDVADFVVIPARPAEIDLQQTILACEACARQGTDFAVLMTMVRANTVSSREFRQAVLDSGAGIFDVSIPLLEEIPASFGHRFRSNLHGYGEAWNEIVDAVLENDGKEEER</sequence>
<dbReference type="EMBL" id="WHZW01000035">
    <property type="protein sequence ID" value="NEG90606.1"/>
    <property type="molecule type" value="Genomic_DNA"/>
</dbReference>
<dbReference type="CDD" id="cd02042">
    <property type="entry name" value="ParAB_family"/>
    <property type="match status" value="1"/>
</dbReference>
<name>A0A6N9Z855_9BIFI</name>
<reference evidence="2 3" key="1">
    <citation type="submission" date="2019-10" db="EMBL/GenBank/DDBJ databases">
        <title>Bifidobacterium from non-human primates.</title>
        <authorList>
            <person name="Modesto M."/>
        </authorList>
    </citation>
    <scope>NUCLEOTIDE SEQUENCE [LARGE SCALE GENOMIC DNA]</scope>
    <source>
        <strain evidence="2 3">TRE17</strain>
    </source>
</reference>
<dbReference type="PANTHER" id="PTHR13696">
    <property type="entry name" value="P-LOOP CONTAINING NUCLEOSIDE TRIPHOSPHATE HYDROLASE"/>
    <property type="match status" value="1"/>
</dbReference>
<proteinExistence type="predicted"/>
<dbReference type="Gene3D" id="3.40.50.300">
    <property type="entry name" value="P-loop containing nucleotide triphosphate hydrolases"/>
    <property type="match status" value="1"/>
</dbReference>
<feature type="domain" description="CobQ/CobB/MinD/ParA nucleotide binding" evidence="1">
    <location>
        <begin position="4"/>
        <end position="173"/>
    </location>
</feature>
<dbReference type="InterPro" id="IPR027417">
    <property type="entry name" value="P-loop_NTPase"/>
</dbReference>